<accession>A0A2K3DBQ9</accession>
<dbReference type="RefSeq" id="XP_042920514.1">
    <property type="nucleotide sequence ID" value="XM_043067117.1"/>
</dbReference>
<keyword evidence="4" id="KW-1185">Reference proteome</keyword>
<feature type="region of interest" description="Disordered" evidence="1">
    <location>
        <begin position="213"/>
        <end position="232"/>
    </location>
</feature>
<name>A0A2K3DBQ9_CHLRE</name>
<organism evidence="3 4">
    <name type="scientific">Chlamydomonas reinhardtii</name>
    <name type="common">Chlamydomonas smithii</name>
    <dbReference type="NCBI Taxonomy" id="3055"/>
    <lineage>
        <taxon>Eukaryota</taxon>
        <taxon>Viridiplantae</taxon>
        <taxon>Chlorophyta</taxon>
        <taxon>core chlorophytes</taxon>
        <taxon>Chlorophyceae</taxon>
        <taxon>CS clade</taxon>
        <taxon>Chlamydomonadales</taxon>
        <taxon>Chlamydomonadaceae</taxon>
        <taxon>Chlamydomonas</taxon>
    </lineage>
</organism>
<evidence type="ECO:0000313" key="4">
    <source>
        <dbReference type="Proteomes" id="UP000006906"/>
    </source>
</evidence>
<feature type="signal peptide" evidence="2">
    <location>
        <begin position="1"/>
        <end position="34"/>
    </location>
</feature>
<feature type="region of interest" description="Disordered" evidence="1">
    <location>
        <begin position="265"/>
        <end position="318"/>
    </location>
</feature>
<dbReference type="Gramene" id="PNW77969">
    <property type="protein sequence ID" value="PNW77969"/>
    <property type="gene ID" value="CHLRE_10g458950v5"/>
</dbReference>
<dbReference type="Proteomes" id="UP000006906">
    <property type="component" value="Chromosome 10"/>
</dbReference>
<protein>
    <submittedName>
        <fullName evidence="3">Uncharacterized protein</fullName>
    </submittedName>
</protein>
<dbReference type="EMBL" id="CM008971">
    <property type="protein sequence ID" value="PNW77969.1"/>
    <property type="molecule type" value="Genomic_DNA"/>
</dbReference>
<dbReference type="OrthoDB" id="534920at2759"/>
<proteinExistence type="predicted"/>
<evidence type="ECO:0000256" key="1">
    <source>
        <dbReference type="SAM" id="MobiDB-lite"/>
    </source>
</evidence>
<feature type="compositionally biased region" description="Gly residues" evidence="1">
    <location>
        <begin position="308"/>
        <end position="318"/>
    </location>
</feature>
<sequence length="864" mass="93080">MAAVLRRSHGGALRSYVLVAFALLALCQRRDVHALRPQKTSSRRKGHTLEDVLIANVTPADVAHNDAMRFVREGVAYMESLGVKLSEQCEKRYGYTFITDQKYHHFRLCKSEARLNDDGTLSGVQRGASPLAKYRIRFAKKMQARKERLAAAAAAAAAANSSSTGGTARRRRRGLLQAGTGDVGRHAAAGAVGSSSTGTGALLYGHAHSRSELLPVGRRRHGRHAGAASGAEERRALLQAAAGSSSGGSSNSLMYKLLKQVTDKAANNDGGRDEDGASDVYNDDEEEEEAEAEADAAASEDGDEDEGGGGGGGGGGGYGKKKAEILSTAFEPDTELPELTAVGTSHKSSVGCYLQPSMPRNVGYKDAQLLCVGRNVVLDTCAHYDGQAEGFNVRFPAPKVGSVKLGCSVKVQLLGERNLTKGYKNRLWWANAQDNAYDVVRQSCDPAGGRVVEHPVAFVIRDRYTHTLHELEVLSTIFTSLAVADLPEVRAQGVQIVLADQMPHASYRPTYAAISYPYRLRHLAEAPYPPNTCFRTALFINAFTNSIAFNPNPNTSDCFSPVMIGVHKWLRTLHKELDPAYLARVHHHAAETGGIIRRQVVWTSRRNLEALRLTSGTGMTEWQSARMVPNENAVVTALQLAILEWNSRSCLLSRYYGGDEGLAGCRAAAVDVQFDLVFGEFSDWPYYPDQLMTIYRTGILIGVHGAALTFVTSTAAGESALLELAGVGWEDTQTGNMLNLFPSLAHNMGAYYEQVRYQGPDIDIKVATDALVRAMDEVSARINANAARRKAAEAAAAKAGGGGEAVAGPSFNDQYNFDVMFPRACPSSVPNKLRRYVTSHPVQMALNATTNSSSSSSSSSATQQ</sequence>
<dbReference type="GeneID" id="5723950"/>
<dbReference type="InParanoid" id="A0A2K3DBQ9"/>
<dbReference type="OMA" id="EWQSARM"/>
<feature type="chain" id="PRO_5014406226" evidence="2">
    <location>
        <begin position="35"/>
        <end position="864"/>
    </location>
</feature>
<feature type="compositionally biased region" description="Acidic residues" evidence="1">
    <location>
        <begin position="281"/>
        <end position="307"/>
    </location>
</feature>
<dbReference type="PANTHER" id="PTHR20961">
    <property type="entry name" value="GLYCOSYLTRANSFERASE"/>
    <property type="match status" value="1"/>
</dbReference>
<dbReference type="InterPro" id="IPR007657">
    <property type="entry name" value="Glycosyltransferase_61"/>
</dbReference>
<evidence type="ECO:0000313" key="3">
    <source>
        <dbReference type="EMBL" id="PNW77969.1"/>
    </source>
</evidence>
<reference evidence="3 4" key="1">
    <citation type="journal article" date="2007" name="Science">
        <title>The Chlamydomonas genome reveals the evolution of key animal and plant functions.</title>
        <authorList>
            <person name="Merchant S.S."/>
            <person name="Prochnik S.E."/>
            <person name="Vallon O."/>
            <person name="Harris E.H."/>
            <person name="Karpowicz S.J."/>
            <person name="Witman G.B."/>
            <person name="Terry A."/>
            <person name="Salamov A."/>
            <person name="Fritz-Laylin L.K."/>
            <person name="Marechal-Drouard L."/>
            <person name="Marshall W.F."/>
            <person name="Qu L.H."/>
            <person name="Nelson D.R."/>
            <person name="Sanderfoot A.A."/>
            <person name="Spalding M.H."/>
            <person name="Kapitonov V.V."/>
            <person name="Ren Q."/>
            <person name="Ferris P."/>
            <person name="Lindquist E."/>
            <person name="Shapiro H."/>
            <person name="Lucas S.M."/>
            <person name="Grimwood J."/>
            <person name="Schmutz J."/>
            <person name="Cardol P."/>
            <person name="Cerutti H."/>
            <person name="Chanfreau G."/>
            <person name="Chen C.L."/>
            <person name="Cognat V."/>
            <person name="Croft M.T."/>
            <person name="Dent R."/>
            <person name="Dutcher S."/>
            <person name="Fernandez E."/>
            <person name="Fukuzawa H."/>
            <person name="Gonzalez-Ballester D."/>
            <person name="Gonzalez-Halphen D."/>
            <person name="Hallmann A."/>
            <person name="Hanikenne M."/>
            <person name="Hippler M."/>
            <person name="Inwood W."/>
            <person name="Jabbari K."/>
            <person name="Kalanon M."/>
            <person name="Kuras R."/>
            <person name="Lefebvre P.A."/>
            <person name="Lemaire S.D."/>
            <person name="Lobanov A.V."/>
            <person name="Lohr M."/>
            <person name="Manuell A."/>
            <person name="Meier I."/>
            <person name="Mets L."/>
            <person name="Mittag M."/>
            <person name="Mittelmeier T."/>
            <person name="Moroney J.V."/>
            <person name="Moseley J."/>
            <person name="Napoli C."/>
            <person name="Nedelcu A.M."/>
            <person name="Niyogi K."/>
            <person name="Novoselov S.V."/>
            <person name="Paulsen I.T."/>
            <person name="Pazour G."/>
            <person name="Purton S."/>
            <person name="Ral J.P."/>
            <person name="Riano-Pachon D.M."/>
            <person name="Riekhof W."/>
            <person name="Rymarquis L."/>
            <person name="Schroda M."/>
            <person name="Stern D."/>
            <person name="Umen J."/>
            <person name="Willows R."/>
            <person name="Wilson N."/>
            <person name="Zimmer S.L."/>
            <person name="Allmer J."/>
            <person name="Balk J."/>
            <person name="Bisova K."/>
            <person name="Chen C.J."/>
            <person name="Elias M."/>
            <person name="Gendler K."/>
            <person name="Hauser C."/>
            <person name="Lamb M.R."/>
            <person name="Ledford H."/>
            <person name="Long J.C."/>
            <person name="Minagawa J."/>
            <person name="Page M.D."/>
            <person name="Pan J."/>
            <person name="Pootakham W."/>
            <person name="Roje S."/>
            <person name="Rose A."/>
            <person name="Stahlberg E."/>
            <person name="Terauchi A.M."/>
            <person name="Yang P."/>
            <person name="Ball S."/>
            <person name="Bowler C."/>
            <person name="Dieckmann C.L."/>
            <person name="Gladyshev V.N."/>
            <person name="Green P."/>
            <person name="Jorgensen R."/>
            <person name="Mayfield S."/>
            <person name="Mueller-Roeber B."/>
            <person name="Rajamani S."/>
            <person name="Sayre R.T."/>
            <person name="Brokstein P."/>
            <person name="Dubchak I."/>
            <person name="Goodstein D."/>
            <person name="Hornick L."/>
            <person name="Huang Y.W."/>
            <person name="Jhaveri J."/>
            <person name="Luo Y."/>
            <person name="Martinez D."/>
            <person name="Ngau W.C."/>
            <person name="Otillar B."/>
            <person name="Poliakov A."/>
            <person name="Porter A."/>
            <person name="Szajkowski L."/>
            <person name="Werner G."/>
            <person name="Zhou K."/>
            <person name="Grigoriev I.V."/>
            <person name="Rokhsar D.S."/>
            <person name="Grossman A.R."/>
        </authorList>
    </citation>
    <scope>NUCLEOTIDE SEQUENCE [LARGE SCALE GENOMIC DNA]</scope>
    <source>
        <strain evidence="4">CC-503</strain>
    </source>
</reference>
<dbReference type="AlphaFoldDB" id="A0A2K3DBQ9"/>
<keyword evidence="2" id="KW-0732">Signal</keyword>
<dbReference type="PANTHER" id="PTHR20961:SF38">
    <property type="entry name" value="PROTEIN O-LINKED-MANNOSE BETA-1,4-N-ACETYLGLUCOSAMINYLTRANSFERASE 2"/>
    <property type="match status" value="1"/>
</dbReference>
<dbReference type="ExpressionAtlas" id="A0A2K3DBQ9">
    <property type="expression patterns" value="baseline"/>
</dbReference>
<dbReference type="GO" id="GO:0016757">
    <property type="term" value="F:glycosyltransferase activity"/>
    <property type="evidence" value="ECO:0000318"/>
    <property type="project" value="GO_Central"/>
</dbReference>
<gene>
    <name evidence="3" type="ORF">CHLRE_10g458950v5</name>
</gene>
<evidence type="ECO:0000256" key="2">
    <source>
        <dbReference type="SAM" id="SignalP"/>
    </source>
</evidence>
<dbReference type="KEGG" id="cre:CHLRE_10g458950v5"/>